<evidence type="ECO:0000256" key="1">
    <source>
        <dbReference type="SAM" id="MobiDB-lite"/>
    </source>
</evidence>
<dbReference type="OrthoDB" id="2162307at2759"/>
<dbReference type="Proteomes" id="UP000077115">
    <property type="component" value="Unassembled WGS sequence"/>
</dbReference>
<evidence type="ECO:0000313" key="3">
    <source>
        <dbReference type="Proteomes" id="UP000077115"/>
    </source>
</evidence>
<protein>
    <submittedName>
        <fullName evidence="2">Uncharacterized protein</fullName>
    </submittedName>
</protein>
<evidence type="ECO:0000313" key="2">
    <source>
        <dbReference type="EMBL" id="OAJ35997.1"/>
    </source>
</evidence>
<name>A0A177W7D3_BATDL</name>
<feature type="compositionally biased region" description="Basic residues" evidence="1">
    <location>
        <begin position="1"/>
        <end position="12"/>
    </location>
</feature>
<gene>
    <name evidence="2" type="ORF">BDEG_20217</name>
</gene>
<feature type="compositionally biased region" description="Polar residues" evidence="1">
    <location>
        <begin position="155"/>
        <end position="170"/>
    </location>
</feature>
<dbReference type="EMBL" id="DS022300">
    <property type="protein sequence ID" value="OAJ35997.1"/>
    <property type="molecule type" value="Genomic_DNA"/>
</dbReference>
<dbReference type="VEuPathDB" id="FungiDB:BDEG_20217"/>
<dbReference type="AlphaFoldDB" id="A0A177W7D3"/>
<feature type="region of interest" description="Disordered" evidence="1">
    <location>
        <begin position="150"/>
        <end position="170"/>
    </location>
</feature>
<organism evidence="2 3">
    <name type="scientific">Batrachochytrium dendrobatidis (strain JEL423)</name>
    <dbReference type="NCBI Taxonomy" id="403673"/>
    <lineage>
        <taxon>Eukaryota</taxon>
        <taxon>Fungi</taxon>
        <taxon>Fungi incertae sedis</taxon>
        <taxon>Chytridiomycota</taxon>
        <taxon>Chytridiomycota incertae sedis</taxon>
        <taxon>Chytridiomycetes</taxon>
        <taxon>Rhizophydiales</taxon>
        <taxon>Rhizophydiales incertae sedis</taxon>
        <taxon>Batrachochytrium</taxon>
    </lineage>
</organism>
<accession>A0A177W7D3</accession>
<feature type="region of interest" description="Disordered" evidence="1">
    <location>
        <begin position="1"/>
        <end position="22"/>
    </location>
</feature>
<sequence length="280" mass="30536">MEYHCVPRRAHSNQKDTPYNTKRHSTIYIPPNVCLPWDGRDSSSDGQYLSAIAASAEHLGSHTTNTKHSFVAMPSLHSTELEQTCSISSPNTTCQSLANNTLLANSQKPGSRLFCDIVEMPLQEPAVDTPEPTCSTSVSIRAVSDNDALYPPAVQESNPSAQSQHLSSTNPTWLNSGNSSIVHGHSQDNPSDLNKLPCSESNTSLSKVKICSVFGCVGGRIWNGIDYVSNVVADLLGITSPRYELWFDEARKYQQQACILVSTTTRMINTSTNATRFLDG</sequence>
<reference evidence="2 3" key="2">
    <citation type="submission" date="2016-05" db="EMBL/GenBank/DDBJ databases">
        <title>Lineage-specific infection strategies underlie the spectrum of fungal disease in amphibians.</title>
        <authorList>
            <person name="Cuomo C.A."/>
            <person name="Farrer R.A."/>
            <person name="James T."/>
            <person name="Longcore J."/>
            <person name="Birren B."/>
        </authorList>
    </citation>
    <scope>NUCLEOTIDE SEQUENCE [LARGE SCALE GENOMIC DNA]</scope>
    <source>
        <strain evidence="2 3">JEL423</strain>
    </source>
</reference>
<proteinExistence type="predicted"/>
<reference evidence="2 3" key="1">
    <citation type="submission" date="2006-10" db="EMBL/GenBank/DDBJ databases">
        <title>The Genome Sequence of Batrachochytrium dendrobatidis JEL423.</title>
        <authorList>
            <consortium name="The Broad Institute Genome Sequencing Platform"/>
            <person name="Birren B."/>
            <person name="Lander E."/>
            <person name="Galagan J."/>
            <person name="Cuomo C."/>
            <person name="Devon K."/>
            <person name="Jaffe D."/>
            <person name="Butler J."/>
            <person name="Alvarez P."/>
            <person name="Gnerre S."/>
            <person name="Grabherr M."/>
            <person name="Kleber M."/>
            <person name="Mauceli E."/>
            <person name="Brockman W."/>
            <person name="Young S."/>
            <person name="LaButti K."/>
            <person name="Sykes S."/>
            <person name="DeCaprio D."/>
            <person name="Crawford M."/>
            <person name="Koehrsen M."/>
            <person name="Engels R."/>
            <person name="Montgomery P."/>
            <person name="Pearson M."/>
            <person name="Howarth C."/>
            <person name="Larson L."/>
            <person name="White J."/>
            <person name="O'Leary S."/>
            <person name="Kodira C."/>
            <person name="Zeng Q."/>
            <person name="Yandava C."/>
            <person name="Alvarado L."/>
            <person name="Longcore J."/>
            <person name="James T."/>
        </authorList>
    </citation>
    <scope>NUCLEOTIDE SEQUENCE [LARGE SCALE GENOMIC DNA]</scope>
    <source>
        <strain evidence="2 3">JEL423</strain>
    </source>
</reference>